<name>K3Y2X1_SETIT</name>
<dbReference type="EMBL" id="AGNK02002195">
    <property type="status" value="NOT_ANNOTATED_CDS"/>
    <property type="molecule type" value="Genomic_DNA"/>
</dbReference>
<evidence type="ECO:0000256" key="1">
    <source>
        <dbReference type="SAM" id="Phobius"/>
    </source>
</evidence>
<dbReference type="AlphaFoldDB" id="K3Y2X1"/>
<reference evidence="3" key="1">
    <citation type="journal article" date="2012" name="Nat. Biotechnol.">
        <title>Reference genome sequence of the model plant Setaria.</title>
        <authorList>
            <person name="Bennetzen J.L."/>
            <person name="Schmutz J."/>
            <person name="Wang H."/>
            <person name="Percifield R."/>
            <person name="Hawkins J."/>
            <person name="Pontaroli A.C."/>
            <person name="Estep M."/>
            <person name="Feng L."/>
            <person name="Vaughn J.N."/>
            <person name="Grimwood J."/>
            <person name="Jenkins J."/>
            <person name="Barry K."/>
            <person name="Lindquist E."/>
            <person name="Hellsten U."/>
            <person name="Deshpande S."/>
            <person name="Wang X."/>
            <person name="Wu X."/>
            <person name="Mitros T."/>
            <person name="Triplett J."/>
            <person name="Yang X."/>
            <person name="Ye C.Y."/>
            <person name="Mauro-Herrera M."/>
            <person name="Wang L."/>
            <person name="Li P."/>
            <person name="Sharma M."/>
            <person name="Sharma R."/>
            <person name="Ronald P.C."/>
            <person name="Panaud O."/>
            <person name="Kellogg E.A."/>
            <person name="Brutnell T.P."/>
            <person name="Doust A.N."/>
            <person name="Tuskan G.A."/>
            <person name="Rokhsar D."/>
            <person name="Devos K.M."/>
        </authorList>
    </citation>
    <scope>NUCLEOTIDE SEQUENCE [LARGE SCALE GENOMIC DNA]</scope>
    <source>
        <strain evidence="3">cv. Yugu1</strain>
    </source>
</reference>
<evidence type="ECO:0000313" key="3">
    <source>
        <dbReference type="Proteomes" id="UP000004995"/>
    </source>
</evidence>
<dbReference type="HOGENOM" id="CLU_1477540_0_0_1"/>
<dbReference type="Gramene" id="KQL09290">
    <property type="protein sequence ID" value="KQL09290"/>
    <property type="gene ID" value="SETIT_008554mg"/>
</dbReference>
<dbReference type="PANTHER" id="PTHR46610:SF6">
    <property type="entry name" value="OS06G0147100 PROTEIN"/>
    <property type="match status" value="1"/>
</dbReference>
<dbReference type="RefSeq" id="XP_004964552.1">
    <property type="nucleotide sequence ID" value="XM_004964495.4"/>
</dbReference>
<gene>
    <name evidence="2" type="primary">LOC101770415</name>
</gene>
<feature type="transmembrane region" description="Helical" evidence="1">
    <location>
        <begin position="103"/>
        <end position="123"/>
    </location>
</feature>
<feature type="transmembrane region" description="Helical" evidence="1">
    <location>
        <begin position="36"/>
        <end position="54"/>
    </location>
</feature>
<dbReference type="GeneID" id="101770415"/>
<dbReference type="Pfam" id="PF20100">
    <property type="entry name" value="DUF6490"/>
    <property type="match status" value="1"/>
</dbReference>
<keyword evidence="1" id="KW-1133">Transmembrane helix</keyword>
<dbReference type="InterPro" id="IPR045501">
    <property type="entry name" value="DUF6490"/>
</dbReference>
<accession>K3Y2X1</accession>
<organism evidence="2 3">
    <name type="scientific">Setaria italica</name>
    <name type="common">Foxtail millet</name>
    <name type="synonym">Panicum italicum</name>
    <dbReference type="NCBI Taxonomy" id="4555"/>
    <lineage>
        <taxon>Eukaryota</taxon>
        <taxon>Viridiplantae</taxon>
        <taxon>Streptophyta</taxon>
        <taxon>Embryophyta</taxon>
        <taxon>Tracheophyta</taxon>
        <taxon>Spermatophyta</taxon>
        <taxon>Magnoliopsida</taxon>
        <taxon>Liliopsida</taxon>
        <taxon>Poales</taxon>
        <taxon>Poaceae</taxon>
        <taxon>PACMAD clade</taxon>
        <taxon>Panicoideae</taxon>
        <taxon>Panicodae</taxon>
        <taxon>Paniceae</taxon>
        <taxon>Cenchrinae</taxon>
        <taxon>Setaria</taxon>
    </lineage>
</organism>
<dbReference type="InParanoid" id="K3Y2X1"/>
<dbReference type="Proteomes" id="UP000004995">
    <property type="component" value="Unassembled WGS sequence"/>
</dbReference>
<evidence type="ECO:0000313" key="2">
    <source>
        <dbReference type="EnsemblPlants" id="KQL09290"/>
    </source>
</evidence>
<dbReference type="PANTHER" id="PTHR46610">
    <property type="entry name" value="OS05G0181300 PROTEIN"/>
    <property type="match status" value="1"/>
</dbReference>
<reference evidence="2" key="2">
    <citation type="submission" date="2018-08" db="UniProtKB">
        <authorList>
            <consortium name="EnsemblPlants"/>
        </authorList>
    </citation>
    <scope>IDENTIFICATION</scope>
    <source>
        <strain evidence="2">Yugu1</strain>
    </source>
</reference>
<sequence length="183" mass="19150">MAERNLAPTWVATASFGFLTLNSGLAIYSARGDPASVLFIVGSYLALLLLFRCLRAYERAPPGSPERERARRAVWPFTTLLTAAFSSPRAGAAGAGHPMERQVAALMMAAFGAMACDSALAVHDACGGGVVSAAAVLVAYAALLALTFRFLRAFAGRARGVGHEQDDEGRGVTAVDAVRLDYG</sequence>
<keyword evidence="1" id="KW-0812">Transmembrane</keyword>
<proteinExistence type="predicted"/>
<keyword evidence="3" id="KW-1185">Reference proteome</keyword>
<feature type="transmembrane region" description="Helical" evidence="1">
    <location>
        <begin position="129"/>
        <end position="151"/>
    </location>
</feature>
<dbReference type="EnsemblPlants" id="KQL09290">
    <property type="protein sequence ID" value="KQL09290"/>
    <property type="gene ID" value="SETIT_008554mg"/>
</dbReference>
<dbReference type="KEGG" id="sita:101770415"/>
<keyword evidence="1" id="KW-0472">Membrane</keyword>
<protein>
    <submittedName>
        <fullName evidence="2">Uncharacterized protein</fullName>
    </submittedName>
</protein>